<feature type="repeat" description="ANK" evidence="3">
    <location>
        <begin position="475"/>
        <end position="507"/>
    </location>
</feature>
<dbReference type="InterPro" id="IPR036770">
    <property type="entry name" value="Ankyrin_rpt-contain_sf"/>
</dbReference>
<dbReference type="SMART" id="SM00248">
    <property type="entry name" value="ANK"/>
    <property type="match status" value="7"/>
</dbReference>
<evidence type="ECO:0000256" key="3">
    <source>
        <dbReference type="PROSITE-ProRule" id="PRU00023"/>
    </source>
</evidence>
<dbReference type="SUPFAM" id="SSF48403">
    <property type="entry name" value="Ankyrin repeat"/>
    <property type="match status" value="1"/>
</dbReference>
<protein>
    <submittedName>
        <fullName evidence="6">Uu.00g097500.m01.CDS01</fullName>
    </submittedName>
</protein>
<keyword evidence="7" id="KW-1185">Reference proteome</keyword>
<keyword evidence="1" id="KW-0677">Repeat</keyword>
<feature type="compositionally biased region" description="Basic and acidic residues" evidence="4">
    <location>
        <begin position="11"/>
        <end position="28"/>
    </location>
</feature>
<dbReference type="EMBL" id="CAUWAG010000004">
    <property type="protein sequence ID" value="CAJ2502356.1"/>
    <property type="molecule type" value="Genomic_DNA"/>
</dbReference>
<feature type="repeat" description="ANK" evidence="3">
    <location>
        <begin position="508"/>
        <end position="540"/>
    </location>
</feature>
<keyword evidence="2 3" id="KW-0040">ANK repeat</keyword>
<dbReference type="Gene3D" id="1.25.40.20">
    <property type="entry name" value="Ankyrin repeat-containing domain"/>
    <property type="match status" value="1"/>
</dbReference>
<name>A0AAI8VCI1_9PEZI</name>
<dbReference type="InterPro" id="IPR002110">
    <property type="entry name" value="Ankyrin_rpt"/>
</dbReference>
<dbReference type="PANTHER" id="PTHR24166">
    <property type="entry name" value="ROLLING PEBBLES, ISOFORM B"/>
    <property type="match status" value="1"/>
</dbReference>
<sequence length="743" mass="83408">MRASFATRSPEPSRDSEPAKPGMEEDKFRHDPLDLRRHAFRLVCLQRGTASEIKCELIHTTLDGNVIPYEAVSYTWGSAVKTDSVDIQGTRLRVTLNLWNILHGLRHSETDRYLWIDAISINQDDPHERGHQVQQMGHIYSGAERVIFCLGRPTDTSHTAMSTLAELQKEVSGNRWAREDKRWDTAWETVRARLRDRHYDLSHRQRLGMNYILEGPGFAEYGSCKKWPTLAPPWFTAAPIASRHESVLDMMPKSSTSVLGWIQDRSLYSLLRRFSGSEATDERDRVYALIGLCTPPSSLSVDYTKSVTDVIGDTMVNMFPTKIWGLPKTPIYLMDNFLAYLESIDSDLLLSHIRSSNTKMVQSLLRSRDYIRITSEMASAAAVDETQGKEMIAILQLHGNRIEVTSDVLQSIKGNQNQGKKIMEFLIQRQGMEATFTDLSILRETLLWTAADGHDMILGLLLDEGSDVETQDRTFERTMLAQAAANGHFDAVRTLLDAGAYIDSRDLNQRTPSWLAAANRHEAVLLLLLDHGADIDVWDILGETALCCAARTENERMVHLLEEEGAAIEAVFSYDHGLGYRTARDGYRQPVSLSMDDGTRMNVRTDHTWTPLWKAAASHNEAVVQLLLARGAHIDAMNGVGPTPLSMAAGDSDETIVRLLLDKRANIEAKDGFFGFTPLSWAVREERSAVVQLLLDRGADPGVIGSTSPVQLALESNDLDVRRLFGLERRKGSSHQSSRRPRR</sequence>
<comment type="caution">
    <text evidence="6">The sequence shown here is derived from an EMBL/GenBank/DDBJ whole genome shotgun (WGS) entry which is preliminary data.</text>
</comment>
<feature type="domain" description="Heterokaryon incompatibility" evidence="5">
    <location>
        <begin position="69"/>
        <end position="192"/>
    </location>
</feature>
<evidence type="ECO:0000256" key="1">
    <source>
        <dbReference type="ARBA" id="ARBA00022737"/>
    </source>
</evidence>
<evidence type="ECO:0000259" key="5">
    <source>
        <dbReference type="Pfam" id="PF06985"/>
    </source>
</evidence>
<feature type="repeat" description="ANK" evidence="3">
    <location>
        <begin position="607"/>
        <end position="639"/>
    </location>
</feature>
<dbReference type="Pfam" id="PF06985">
    <property type="entry name" value="HET"/>
    <property type="match status" value="1"/>
</dbReference>
<feature type="region of interest" description="Disordered" evidence="4">
    <location>
        <begin position="1"/>
        <end position="28"/>
    </location>
</feature>
<dbReference type="Pfam" id="PF12796">
    <property type="entry name" value="Ank_2"/>
    <property type="match status" value="2"/>
</dbReference>
<dbReference type="PANTHER" id="PTHR24166:SF48">
    <property type="entry name" value="PROTEIN VAPYRIN"/>
    <property type="match status" value="1"/>
</dbReference>
<organism evidence="6 7">
    <name type="scientific">Anthostomella pinea</name>
    <dbReference type="NCBI Taxonomy" id="933095"/>
    <lineage>
        <taxon>Eukaryota</taxon>
        <taxon>Fungi</taxon>
        <taxon>Dikarya</taxon>
        <taxon>Ascomycota</taxon>
        <taxon>Pezizomycotina</taxon>
        <taxon>Sordariomycetes</taxon>
        <taxon>Xylariomycetidae</taxon>
        <taxon>Xylariales</taxon>
        <taxon>Xylariaceae</taxon>
        <taxon>Anthostomella</taxon>
    </lineage>
</organism>
<dbReference type="PROSITE" id="PS50297">
    <property type="entry name" value="ANK_REP_REGION"/>
    <property type="match status" value="5"/>
</dbReference>
<proteinExistence type="predicted"/>
<dbReference type="Proteomes" id="UP001295740">
    <property type="component" value="Unassembled WGS sequence"/>
</dbReference>
<reference evidence="6" key="1">
    <citation type="submission" date="2023-10" db="EMBL/GenBank/DDBJ databases">
        <authorList>
            <person name="Hackl T."/>
        </authorList>
    </citation>
    <scope>NUCLEOTIDE SEQUENCE</scope>
</reference>
<feature type="repeat" description="ANK" evidence="3">
    <location>
        <begin position="640"/>
        <end position="672"/>
    </location>
</feature>
<dbReference type="AlphaFoldDB" id="A0AAI8VCI1"/>
<accession>A0AAI8VCI1</accession>
<dbReference type="PROSITE" id="PS50088">
    <property type="entry name" value="ANK_REPEAT"/>
    <property type="match status" value="5"/>
</dbReference>
<dbReference type="InterPro" id="IPR050889">
    <property type="entry name" value="Dendritic_Spine_Reg/Scaffold"/>
</dbReference>
<evidence type="ECO:0000256" key="4">
    <source>
        <dbReference type="SAM" id="MobiDB-lite"/>
    </source>
</evidence>
<evidence type="ECO:0000256" key="2">
    <source>
        <dbReference type="ARBA" id="ARBA00023043"/>
    </source>
</evidence>
<feature type="repeat" description="ANK" evidence="3">
    <location>
        <begin position="674"/>
        <end position="706"/>
    </location>
</feature>
<gene>
    <name evidence="6" type="ORF">KHLLAP_LOCUS2824</name>
</gene>
<dbReference type="InterPro" id="IPR010730">
    <property type="entry name" value="HET"/>
</dbReference>
<evidence type="ECO:0000313" key="7">
    <source>
        <dbReference type="Proteomes" id="UP001295740"/>
    </source>
</evidence>
<evidence type="ECO:0000313" key="6">
    <source>
        <dbReference type="EMBL" id="CAJ2502356.1"/>
    </source>
</evidence>